<accession>A0A8J5XSW6</accession>
<dbReference type="Proteomes" id="UP000751190">
    <property type="component" value="Unassembled WGS sequence"/>
</dbReference>
<dbReference type="PANTHER" id="PTHR10900:SF77">
    <property type="entry name" value="FI19380P1"/>
    <property type="match status" value="1"/>
</dbReference>
<dbReference type="Pfam" id="PF02469">
    <property type="entry name" value="Fasciclin"/>
    <property type="match status" value="1"/>
</dbReference>
<dbReference type="OMA" id="MRAKSTI"/>
<feature type="signal peptide" evidence="1">
    <location>
        <begin position="1"/>
        <end position="17"/>
    </location>
</feature>
<proteinExistence type="predicted"/>
<dbReference type="InterPro" id="IPR000782">
    <property type="entry name" value="FAS1_domain"/>
</dbReference>
<dbReference type="Gene3D" id="2.30.180.10">
    <property type="entry name" value="FAS1 domain"/>
    <property type="match status" value="1"/>
</dbReference>
<keyword evidence="4" id="KW-1185">Reference proteome</keyword>
<evidence type="ECO:0000259" key="2">
    <source>
        <dbReference type="PROSITE" id="PS50213"/>
    </source>
</evidence>
<evidence type="ECO:0000256" key="1">
    <source>
        <dbReference type="SAM" id="SignalP"/>
    </source>
</evidence>
<dbReference type="PANTHER" id="PTHR10900">
    <property type="entry name" value="PERIOSTIN-RELATED"/>
    <property type="match status" value="1"/>
</dbReference>
<feature type="domain" description="FAS1" evidence="2">
    <location>
        <begin position="64"/>
        <end position="193"/>
    </location>
</feature>
<protein>
    <recommendedName>
        <fullName evidence="2">FAS1 domain-containing protein</fullName>
    </recommendedName>
</protein>
<sequence length="201" mass="21168">MLCRSVFMLAGLAVASALVTGPMTATRRVSMRAKSTISMAGDIMETAASLQGPVIFWGSDGATMGKEESDIKGYDNFSKFVAAVKAAGLEQTLKGGTFTVFAPTDAAFADFKGEATADILKYHVVEGKVPLSAIQGDLKTVQGSSLKYGRRFRKTFLDYAMVGISSSGASKGQVYPVDVECSNGLIHAIDTVLVPGTYKGE</sequence>
<name>A0A8J5XSW6_DIALT</name>
<dbReference type="AlphaFoldDB" id="A0A8J5XSW6"/>
<organism evidence="3 4">
    <name type="scientific">Diacronema lutheri</name>
    <name type="common">Unicellular marine alga</name>
    <name type="synonym">Monochrysis lutheri</name>
    <dbReference type="NCBI Taxonomy" id="2081491"/>
    <lineage>
        <taxon>Eukaryota</taxon>
        <taxon>Haptista</taxon>
        <taxon>Haptophyta</taxon>
        <taxon>Pavlovophyceae</taxon>
        <taxon>Pavlovales</taxon>
        <taxon>Pavlovaceae</taxon>
        <taxon>Diacronema</taxon>
    </lineage>
</organism>
<evidence type="ECO:0000313" key="3">
    <source>
        <dbReference type="EMBL" id="KAG8471088.1"/>
    </source>
</evidence>
<dbReference type="SMART" id="SM00554">
    <property type="entry name" value="FAS1"/>
    <property type="match status" value="1"/>
</dbReference>
<feature type="chain" id="PRO_5035320816" description="FAS1 domain-containing protein" evidence="1">
    <location>
        <begin position="18"/>
        <end position="201"/>
    </location>
</feature>
<keyword evidence="1" id="KW-0732">Signal</keyword>
<gene>
    <name evidence="3" type="ORF">KFE25_009509</name>
</gene>
<dbReference type="EMBL" id="JAGTXO010000001">
    <property type="protein sequence ID" value="KAG8471088.1"/>
    <property type="molecule type" value="Genomic_DNA"/>
</dbReference>
<evidence type="ECO:0000313" key="4">
    <source>
        <dbReference type="Proteomes" id="UP000751190"/>
    </source>
</evidence>
<dbReference type="OrthoDB" id="286301at2759"/>
<comment type="caution">
    <text evidence="3">The sequence shown here is derived from an EMBL/GenBank/DDBJ whole genome shotgun (WGS) entry which is preliminary data.</text>
</comment>
<dbReference type="PROSITE" id="PS50213">
    <property type="entry name" value="FAS1"/>
    <property type="match status" value="1"/>
</dbReference>
<dbReference type="InterPro" id="IPR036378">
    <property type="entry name" value="FAS1_dom_sf"/>
</dbReference>
<dbReference type="SUPFAM" id="SSF82153">
    <property type="entry name" value="FAS1 domain"/>
    <property type="match status" value="1"/>
</dbReference>
<dbReference type="InterPro" id="IPR050904">
    <property type="entry name" value="Adhesion/Biosynth-related"/>
</dbReference>
<reference evidence="3" key="1">
    <citation type="submission" date="2021-05" db="EMBL/GenBank/DDBJ databases">
        <title>The genome of the haptophyte Pavlova lutheri (Diacronema luteri, Pavlovales) - a model for lipid biosynthesis in eukaryotic algae.</title>
        <authorList>
            <person name="Hulatt C.J."/>
            <person name="Posewitz M.C."/>
        </authorList>
    </citation>
    <scope>NUCLEOTIDE SEQUENCE</scope>
    <source>
        <strain evidence="3">NIVA-4/92</strain>
    </source>
</reference>